<accession>A0A6I6IRA6</accession>
<dbReference type="InterPro" id="IPR032876">
    <property type="entry name" value="J_dom"/>
</dbReference>
<feature type="domain" description="Rcc01698-like C-terminal" evidence="3">
    <location>
        <begin position="566"/>
        <end position="664"/>
    </location>
</feature>
<evidence type="ECO:0000259" key="2">
    <source>
        <dbReference type="Pfam" id="PF13550"/>
    </source>
</evidence>
<dbReference type="Pfam" id="PF13547">
    <property type="entry name" value="GTA_TIM"/>
    <property type="match status" value="1"/>
</dbReference>
<proteinExistence type="predicted"/>
<feature type="domain" description="Tip attachment protein J" evidence="2">
    <location>
        <begin position="312"/>
        <end position="472"/>
    </location>
</feature>
<dbReference type="KEGG" id="rom:EI983_10910"/>
<dbReference type="InterPro" id="IPR056490">
    <property type="entry name" value="Rcc01698_C"/>
</dbReference>
<dbReference type="Pfam" id="PF23666">
    <property type="entry name" value="Rcc01698_C"/>
    <property type="match status" value="1"/>
</dbReference>
<evidence type="ECO:0000313" key="4">
    <source>
        <dbReference type="EMBL" id="QGX98752.1"/>
    </source>
</evidence>
<evidence type="ECO:0000259" key="3">
    <source>
        <dbReference type="Pfam" id="PF23666"/>
    </source>
</evidence>
<evidence type="ECO:0000313" key="5">
    <source>
        <dbReference type="Proteomes" id="UP000428330"/>
    </source>
</evidence>
<dbReference type="Pfam" id="PF13550">
    <property type="entry name" value="Phage-tail_3"/>
    <property type="match status" value="1"/>
</dbReference>
<dbReference type="RefSeq" id="WP_157707436.1">
    <property type="nucleotide sequence ID" value="NZ_CP034348.1"/>
</dbReference>
<dbReference type="InterPro" id="IPR025195">
    <property type="entry name" value="GTA_TIM_dom"/>
</dbReference>
<protein>
    <recommendedName>
        <fullName evidence="6">Host specificity protein</fullName>
    </recommendedName>
</protein>
<evidence type="ECO:0008006" key="6">
    <source>
        <dbReference type="Google" id="ProtNLM"/>
    </source>
</evidence>
<dbReference type="AlphaFoldDB" id="A0A6I6IRA6"/>
<name>A0A6I6IRA6_9RHOB</name>
<organism evidence="4 5">
    <name type="scientific">Roseovarius faecimaris</name>
    <dbReference type="NCBI Taxonomy" id="2494550"/>
    <lineage>
        <taxon>Bacteria</taxon>
        <taxon>Pseudomonadati</taxon>
        <taxon>Pseudomonadota</taxon>
        <taxon>Alphaproteobacteria</taxon>
        <taxon>Rhodobacterales</taxon>
        <taxon>Roseobacteraceae</taxon>
        <taxon>Roseovarius</taxon>
    </lineage>
</organism>
<dbReference type="Gene3D" id="3.20.20.80">
    <property type="entry name" value="Glycosidases"/>
    <property type="match status" value="1"/>
</dbReference>
<sequence>MTQQNIRSGAAWIASEGPETQAEFLDSLDEGELIALPFLFEFWAMEHQLPPEGPWRTWVAMGGRGAGKTRAGSEWVRAQVEGPRPLDPGRCQRIALVGETIDQVREVMVFGESGILACSPPDRRPEWQATRKRLIWPNGATAQAFSAHDPESLRGPQFDGAWVDEYGCAAIDKGTNQPNKFLDPKSSESRLPYHSNGRQDELIQMQYLRAMAAYWSDPANNPVSVEYEAPMLDWDHSYVWAWDARPYPFFPNNRALWGDGGNYARGHWLTGRASARTLAGVVAELCERAGLKDYDVSGLYGHLRGYIVEDVSDARTALQALVLRYGFDAIDRGGVLTFRMRDGRKDYDVDPARVVRESAEAPVIEESRGSAVELAGRVRLRFVESNGDYEVIAEEAILPEDETHTVSISEVPISMTRAEGRQTVERWLSESRLARDTVRLTLPPSQMDRGAGDVIALPEEGGAGLYRIDRIEQLGLAQRVDAVRIEPESYVPITFPDDPGTTSSFVPPKPVTAMFMDLPLIPGNTVPHAPYLAVTANPWPGYAALYSSDSDDFYALNTLLYTPTPIGVTETPLRYAASGCYDRGAALQVRMIGGQLNSVDDLALLNGANLCAIGDGSPGNWELFQFRDAELVGTETYALSMRLRGQLGTDALMPSEWPAGSLFVRFDQTAEQIVLTENQLGLERHYRVGPGDRFYTDPSFQHVTLTFEGIGLRPYAPVHLMAEQSGAGDVALRWIRRTRVGGDRWETPEVPLGEESELYLVRVVQTGNLLREEMVSTPAWTYTAAMRAADGQAGFYEIEVAQISASYGAGPAVRITLAA</sequence>
<reference evidence="5" key="1">
    <citation type="submission" date="2018-12" db="EMBL/GenBank/DDBJ databases">
        <title>Complete genome sequence of Roseovarius sp. MME-070.</title>
        <authorList>
            <person name="Nam Y.-D."/>
            <person name="Kang J."/>
            <person name="Chung W.-H."/>
            <person name="Park Y.S."/>
        </authorList>
    </citation>
    <scope>NUCLEOTIDE SEQUENCE [LARGE SCALE GENOMIC DNA]</scope>
    <source>
        <strain evidence="5">MME-070</strain>
    </source>
</reference>
<feature type="domain" description="GTA TIM-barrel-like" evidence="1">
    <location>
        <begin position="156"/>
        <end position="251"/>
    </location>
</feature>
<gene>
    <name evidence="4" type="ORF">EI983_10910</name>
</gene>
<evidence type="ECO:0000259" key="1">
    <source>
        <dbReference type="Pfam" id="PF13547"/>
    </source>
</evidence>
<keyword evidence="5" id="KW-1185">Reference proteome</keyword>
<dbReference type="Proteomes" id="UP000428330">
    <property type="component" value="Chromosome"/>
</dbReference>
<dbReference type="OrthoDB" id="8445115at2"/>
<dbReference type="EMBL" id="CP034348">
    <property type="protein sequence ID" value="QGX98752.1"/>
    <property type="molecule type" value="Genomic_DNA"/>
</dbReference>